<dbReference type="Gene3D" id="1.25.10.10">
    <property type="entry name" value="Leucine-rich Repeat Variant"/>
    <property type="match status" value="1"/>
</dbReference>
<organism evidence="8 9">
    <name type="scientific">Dimorphilus gyrociliatus</name>
    <dbReference type="NCBI Taxonomy" id="2664684"/>
    <lineage>
        <taxon>Eukaryota</taxon>
        <taxon>Metazoa</taxon>
        <taxon>Spiralia</taxon>
        <taxon>Lophotrochozoa</taxon>
        <taxon>Annelida</taxon>
        <taxon>Polychaeta</taxon>
        <taxon>Polychaeta incertae sedis</taxon>
        <taxon>Dinophilidae</taxon>
        <taxon>Dimorphilus</taxon>
    </lineage>
</organism>
<comment type="caution">
    <text evidence="8">The sequence shown here is derived from an EMBL/GenBank/DDBJ whole genome shotgun (WGS) entry which is preliminary data.</text>
</comment>
<name>A0A7I8VH04_9ANNE</name>
<keyword evidence="6" id="KW-0472">Membrane</keyword>
<dbReference type="PANTHER" id="PTHR15712:SF23">
    <property type="entry name" value="ARMADILLO REPEAT CONTAINING 10"/>
    <property type="match status" value="1"/>
</dbReference>
<evidence type="ECO:0000256" key="1">
    <source>
        <dbReference type="ARBA" id="ARBA00004167"/>
    </source>
</evidence>
<dbReference type="InterPro" id="IPR051303">
    <property type="entry name" value="Armcx_regulator"/>
</dbReference>
<dbReference type="Pfam" id="PF04826">
    <property type="entry name" value="Arm_2"/>
    <property type="match status" value="1"/>
</dbReference>
<evidence type="ECO:0000256" key="4">
    <source>
        <dbReference type="ARBA" id="ARBA00022989"/>
    </source>
</evidence>
<evidence type="ECO:0000256" key="6">
    <source>
        <dbReference type="ARBA" id="ARBA00023136"/>
    </source>
</evidence>
<dbReference type="EMBL" id="CAJFCJ010000005">
    <property type="protein sequence ID" value="CAD5114691.1"/>
    <property type="molecule type" value="Genomic_DNA"/>
</dbReference>
<evidence type="ECO:0000313" key="8">
    <source>
        <dbReference type="EMBL" id="CAD5114691.1"/>
    </source>
</evidence>
<evidence type="ECO:0000256" key="5">
    <source>
        <dbReference type="ARBA" id="ARBA00023128"/>
    </source>
</evidence>
<dbReference type="InterPro" id="IPR011989">
    <property type="entry name" value="ARM-like"/>
</dbReference>
<evidence type="ECO:0000313" key="9">
    <source>
        <dbReference type="Proteomes" id="UP000549394"/>
    </source>
</evidence>
<dbReference type="AlphaFoldDB" id="A0A7I8VH04"/>
<evidence type="ECO:0000256" key="3">
    <source>
        <dbReference type="ARBA" id="ARBA00022692"/>
    </source>
</evidence>
<keyword evidence="4" id="KW-1133">Transmembrane helix</keyword>
<dbReference type="InterPro" id="IPR006911">
    <property type="entry name" value="ARM-rpt_dom"/>
</dbReference>
<reference evidence="8 9" key="1">
    <citation type="submission" date="2020-08" db="EMBL/GenBank/DDBJ databases">
        <authorList>
            <person name="Hejnol A."/>
        </authorList>
    </citation>
    <scope>NUCLEOTIDE SEQUENCE [LARGE SCALE GENOMIC DNA]</scope>
</reference>
<keyword evidence="5" id="KW-0496">Mitochondrion</keyword>
<accession>A0A7I8VH04</accession>
<protein>
    <submittedName>
        <fullName evidence="8">DgyrCDS3735</fullName>
    </submittedName>
</protein>
<dbReference type="GO" id="GO:0031966">
    <property type="term" value="C:mitochondrial membrane"/>
    <property type="evidence" value="ECO:0007669"/>
    <property type="project" value="UniProtKB-SubCell"/>
</dbReference>
<dbReference type="SUPFAM" id="SSF48371">
    <property type="entry name" value="ARM repeat"/>
    <property type="match status" value="1"/>
</dbReference>
<sequence length="172" mass="20062">MANNLSQFEKDDTKAIVLRLINNLSMNIQNQKILQILIQPLIEIYLDKKHSKVIKLATIQCLTNLSTLNEYHYYFVEDTSQLLDRFDEEQDSSLKKGNLSVLVNLSSNNKYCHNFIHLPLPDCHNFITSEDYPDSTVQKKYFSFVNNILRNVERNLMEHCEEGTIGYCLLNN</sequence>
<dbReference type="PANTHER" id="PTHR15712">
    <property type="entry name" value="ARMADILLO REPEAT CONTAINING PROTEIN"/>
    <property type="match status" value="1"/>
</dbReference>
<evidence type="ECO:0000256" key="2">
    <source>
        <dbReference type="ARBA" id="ARBA00004325"/>
    </source>
</evidence>
<evidence type="ECO:0000259" key="7">
    <source>
        <dbReference type="Pfam" id="PF04826"/>
    </source>
</evidence>
<keyword evidence="9" id="KW-1185">Reference proteome</keyword>
<comment type="subcellular location">
    <subcellularLocation>
        <location evidence="1">Membrane</location>
        <topology evidence="1">Single-pass membrane protein</topology>
    </subcellularLocation>
    <subcellularLocation>
        <location evidence="2">Mitochondrion membrane</location>
    </subcellularLocation>
</comment>
<feature type="domain" description="Armadillo repeat-containing" evidence="7">
    <location>
        <begin position="10"/>
        <end position="117"/>
    </location>
</feature>
<dbReference type="Proteomes" id="UP000549394">
    <property type="component" value="Unassembled WGS sequence"/>
</dbReference>
<keyword evidence="3" id="KW-0812">Transmembrane</keyword>
<proteinExistence type="predicted"/>
<gene>
    <name evidence="8" type="ORF">DGYR_LOCUS3516</name>
</gene>
<dbReference type="InterPro" id="IPR016024">
    <property type="entry name" value="ARM-type_fold"/>
</dbReference>